<dbReference type="CDD" id="cd14686">
    <property type="entry name" value="bZIP"/>
    <property type="match status" value="1"/>
</dbReference>
<feature type="region of interest" description="Disordered" evidence="2">
    <location>
        <begin position="112"/>
        <end position="138"/>
    </location>
</feature>
<evidence type="ECO:0000313" key="5">
    <source>
        <dbReference type="Proteomes" id="UP001165653"/>
    </source>
</evidence>
<accession>A0ABT3FZN0</accession>
<evidence type="ECO:0000313" key="4">
    <source>
        <dbReference type="EMBL" id="MCW1913032.1"/>
    </source>
</evidence>
<comment type="caution">
    <text evidence="4">The sequence shown here is derived from an EMBL/GenBank/DDBJ whole genome shotgun (WGS) entry which is preliminary data.</text>
</comment>
<keyword evidence="1" id="KW-0175">Coiled coil</keyword>
<feature type="coiled-coil region" evidence="1">
    <location>
        <begin position="85"/>
        <end position="112"/>
    </location>
</feature>
<gene>
    <name evidence="4" type="ORF">OJ996_05585</name>
</gene>
<organism evidence="4 5">
    <name type="scientific">Luteolibacter rhizosphaerae</name>
    <dbReference type="NCBI Taxonomy" id="2989719"/>
    <lineage>
        <taxon>Bacteria</taxon>
        <taxon>Pseudomonadati</taxon>
        <taxon>Verrucomicrobiota</taxon>
        <taxon>Verrucomicrobiia</taxon>
        <taxon>Verrucomicrobiales</taxon>
        <taxon>Verrucomicrobiaceae</taxon>
        <taxon>Luteolibacter</taxon>
    </lineage>
</organism>
<keyword evidence="5" id="KW-1185">Reference proteome</keyword>
<dbReference type="Proteomes" id="UP001165653">
    <property type="component" value="Unassembled WGS sequence"/>
</dbReference>
<dbReference type="EMBL" id="JAPDDR010000002">
    <property type="protein sequence ID" value="MCW1913032.1"/>
    <property type="molecule type" value="Genomic_DNA"/>
</dbReference>
<feature type="chain" id="PRO_5045406534" evidence="3">
    <location>
        <begin position="27"/>
        <end position="181"/>
    </location>
</feature>
<feature type="signal peptide" evidence="3">
    <location>
        <begin position="1"/>
        <end position="26"/>
    </location>
</feature>
<reference evidence="4" key="1">
    <citation type="submission" date="2022-10" db="EMBL/GenBank/DDBJ databases">
        <title>Luteolibacter sp. GHJ8, whole genome shotgun sequencing project.</title>
        <authorList>
            <person name="Zhao G."/>
            <person name="Shen L."/>
        </authorList>
    </citation>
    <scope>NUCLEOTIDE SEQUENCE</scope>
    <source>
        <strain evidence="4">GHJ8</strain>
    </source>
</reference>
<proteinExistence type="predicted"/>
<name>A0ABT3FZN0_9BACT</name>
<feature type="compositionally biased region" description="Low complexity" evidence="2">
    <location>
        <begin position="112"/>
        <end position="125"/>
    </location>
</feature>
<evidence type="ECO:0000256" key="1">
    <source>
        <dbReference type="SAM" id="Coils"/>
    </source>
</evidence>
<sequence>MKHLPLLLAAALAALCPLAAQQPAEAKREPVKLSLVSGDSITGTVSGVKGGELSLITDYGVIRVPVAKLTEDSRKKLGISADANVAQLEKRVAELEALVERLRAENAQLRRQPLPTPTPTQVQPLTGGGTNKVTPSQPAQAGGYWISSTGKRHNARCRFYATSKGRSGSASDGVACKVCGG</sequence>
<evidence type="ECO:0000256" key="3">
    <source>
        <dbReference type="SAM" id="SignalP"/>
    </source>
</evidence>
<keyword evidence="3" id="KW-0732">Signal</keyword>
<protein>
    <submittedName>
        <fullName evidence="4">BZIP transcription factor</fullName>
    </submittedName>
</protein>
<dbReference type="RefSeq" id="WP_264512055.1">
    <property type="nucleotide sequence ID" value="NZ_JAPDDR010000002.1"/>
</dbReference>
<evidence type="ECO:0000256" key="2">
    <source>
        <dbReference type="SAM" id="MobiDB-lite"/>
    </source>
</evidence>